<evidence type="ECO:0000313" key="2">
    <source>
        <dbReference type="Proteomes" id="UP000199385"/>
    </source>
</evidence>
<dbReference type="OrthoDB" id="4557078at2"/>
<accession>A0A1A8Z8N3</accession>
<proteinExistence type="predicted"/>
<dbReference type="RefSeq" id="WP_091658651.1">
    <property type="nucleotide sequence ID" value="NZ_LT594323.1"/>
</dbReference>
<dbReference type="AlphaFoldDB" id="A0A1A8Z8N3"/>
<keyword evidence="2" id="KW-1185">Reference proteome</keyword>
<dbReference type="EMBL" id="LT594323">
    <property type="protein sequence ID" value="SBT40221.1"/>
    <property type="molecule type" value="Genomic_DNA"/>
</dbReference>
<dbReference type="STRING" id="261654.GA0070611_1182"/>
<dbReference type="PATRIC" id="fig|261654.4.peg.1198"/>
<protein>
    <recommendedName>
        <fullName evidence="3">Cysteine dioxygenase type I</fullName>
    </recommendedName>
</protein>
<reference evidence="2" key="1">
    <citation type="submission" date="2016-06" db="EMBL/GenBank/DDBJ databases">
        <authorList>
            <person name="Varghese N."/>
            <person name="Submissions Spin"/>
        </authorList>
    </citation>
    <scope>NUCLEOTIDE SEQUENCE [LARGE SCALE GENOMIC DNA]</scope>
    <source>
        <strain evidence="2">DSM 44815</strain>
    </source>
</reference>
<gene>
    <name evidence="1" type="ORF">GA0070611_1182</name>
</gene>
<sequence length="217" mass="23660">MMTYADLEREIDRGTRPELLRDWVLTVLDDIAEGRRPLRAVRHPLGFTCLPVERAGPDGVCVHAWPADPPPVRPTTSAVHSHSWDLLSHVLHGRVRNELIEVTDAPDAPAWRVYEVHSHADVDEMAATDRLVTAARATVETHAAGDSYALRAGGFHTSEVDPGQPAVTVALGRTTPGGCDLSLGAVDGRSHRVRRDRCEAAETARLAREIARLVARG</sequence>
<evidence type="ECO:0000313" key="1">
    <source>
        <dbReference type="EMBL" id="SBT40221.1"/>
    </source>
</evidence>
<evidence type="ECO:0008006" key="3">
    <source>
        <dbReference type="Google" id="ProtNLM"/>
    </source>
</evidence>
<name>A0A1A8Z8N3_9ACTN</name>
<dbReference type="Proteomes" id="UP000199385">
    <property type="component" value="Chromosome I"/>
</dbReference>
<organism evidence="1 2">
    <name type="scientific">Micromonospora auratinigra</name>
    <dbReference type="NCBI Taxonomy" id="261654"/>
    <lineage>
        <taxon>Bacteria</taxon>
        <taxon>Bacillati</taxon>
        <taxon>Actinomycetota</taxon>
        <taxon>Actinomycetes</taxon>
        <taxon>Micromonosporales</taxon>
        <taxon>Micromonosporaceae</taxon>
        <taxon>Micromonospora</taxon>
    </lineage>
</organism>